<protein>
    <submittedName>
        <fullName evidence="3">NAD(P)-binding domain-containing protein</fullName>
    </submittedName>
</protein>
<evidence type="ECO:0000259" key="2">
    <source>
        <dbReference type="Pfam" id="PF03807"/>
    </source>
</evidence>
<gene>
    <name evidence="3" type="ORF">HY076_03525</name>
</gene>
<feature type="domain" description="Pyrroline-5-carboxylate reductase catalytic N-terminal" evidence="2">
    <location>
        <begin position="2"/>
        <end position="96"/>
    </location>
</feature>
<dbReference type="Pfam" id="PF03807">
    <property type="entry name" value="F420_oxidored"/>
    <property type="match status" value="1"/>
</dbReference>
<dbReference type="InterPro" id="IPR036291">
    <property type="entry name" value="NAD(P)-bd_dom_sf"/>
</dbReference>
<feature type="non-terminal residue" evidence="3">
    <location>
        <position position="194"/>
    </location>
</feature>
<dbReference type="Proteomes" id="UP000807850">
    <property type="component" value="Unassembled WGS sequence"/>
</dbReference>
<dbReference type="Gene3D" id="3.40.50.720">
    <property type="entry name" value="NAD(P)-binding Rossmann-like Domain"/>
    <property type="match status" value="1"/>
</dbReference>
<dbReference type="InterPro" id="IPR051267">
    <property type="entry name" value="STEAP_metalloreductase"/>
</dbReference>
<dbReference type="EMBL" id="JACQAY010000104">
    <property type="protein sequence ID" value="MBI3539324.1"/>
    <property type="molecule type" value="Genomic_DNA"/>
</dbReference>
<comment type="caution">
    <text evidence="3">The sequence shown here is derived from an EMBL/GenBank/DDBJ whole genome shotgun (WGS) entry which is preliminary data.</text>
</comment>
<evidence type="ECO:0000313" key="4">
    <source>
        <dbReference type="Proteomes" id="UP000807850"/>
    </source>
</evidence>
<dbReference type="InterPro" id="IPR028939">
    <property type="entry name" value="P5C_Rdtase_cat_N"/>
</dbReference>
<organism evidence="3 4">
    <name type="scientific">Eiseniibacteriota bacterium</name>
    <dbReference type="NCBI Taxonomy" id="2212470"/>
    <lineage>
        <taxon>Bacteria</taxon>
        <taxon>Candidatus Eiseniibacteriota</taxon>
    </lineage>
</organism>
<accession>A0A9D6LAZ5</accession>
<evidence type="ECO:0000256" key="1">
    <source>
        <dbReference type="ARBA" id="ARBA00023002"/>
    </source>
</evidence>
<name>A0A9D6LAZ5_UNCEI</name>
<sequence length="194" mass="19812">MRIGVLGSGAVGQALGGGLSKLGHEVKMGTRDPASDKVQSWVVGTGGKTSAGTFAEAAAFAEVAILATAWAGTESAIHLAGPDHLAGKVVIDATNPLQFGATGTPTLALGFGDSAGEQVQRWLPRANVVKAFNTVGNAHMVKPEFPGGPPDLFIAGDDPDAKKTVTELAQALGWRVIDLGGIETARYIEPLAMV</sequence>
<dbReference type="PANTHER" id="PTHR14239:SF10">
    <property type="entry name" value="REDUCTASE"/>
    <property type="match status" value="1"/>
</dbReference>
<keyword evidence="1" id="KW-0560">Oxidoreductase</keyword>
<proteinExistence type="predicted"/>
<dbReference type="AlphaFoldDB" id="A0A9D6LAZ5"/>
<dbReference type="SUPFAM" id="SSF51735">
    <property type="entry name" value="NAD(P)-binding Rossmann-fold domains"/>
    <property type="match status" value="1"/>
</dbReference>
<dbReference type="GO" id="GO:0016491">
    <property type="term" value="F:oxidoreductase activity"/>
    <property type="evidence" value="ECO:0007669"/>
    <property type="project" value="UniProtKB-KW"/>
</dbReference>
<evidence type="ECO:0000313" key="3">
    <source>
        <dbReference type="EMBL" id="MBI3539324.1"/>
    </source>
</evidence>
<reference evidence="3" key="1">
    <citation type="submission" date="2020-07" db="EMBL/GenBank/DDBJ databases">
        <title>Huge and variable diversity of episymbiotic CPR bacteria and DPANN archaea in groundwater ecosystems.</title>
        <authorList>
            <person name="He C.Y."/>
            <person name="Keren R."/>
            <person name="Whittaker M."/>
            <person name="Farag I.F."/>
            <person name="Doudna J."/>
            <person name="Cate J.H.D."/>
            <person name="Banfield J.F."/>
        </authorList>
    </citation>
    <scope>NUCLEOTIDE SEQUENCE</scope>
    <source>
        <strain evidence="3">NC_groundwater_928_Pr1_S-0.2um_72_17</strain>
    </source>
</reference>
<dbReference type="PANTHER" id="PTHR14239">
    <property type="entry name" value="DUDULIN-RELATED"/>
    <property type="match status" value="1"/>
</dbReference>